<dbReference type="GO" id="GO:0006281">
    <property type="term" value="P:DNA repair"/>
    <property type="evidence" value="ECO:0007669"/>
    <property type="project" value="InterPro"/>
</dbReference>
<evidence type="ECO:0000313" key="6">
    <source>
        <dbReference type="EMBL" id="CAA6824861.1"/>
    </source>
</evidence>
<dbReference type="InterPro" id="IPR003593">
    <property type="entry name" value="AAA+_ATPase"/>
</dbReference>
<name>A0A6S6TPX5_9BACT</name>
<sequence>MSSDVDLVLQHLKENNVFLTGGAGVGKSYTTTEIIRLYRSQTDEQIVALGSTGVSAVNIGGFTIHSFFVFGISNNFEELDQNDKRSRSRLSELKKILKATDLIIIDEISMVSSNMMEMISYRLSSMGYLGKLLFVGDFFQLPPVQKFGQNSNDLFGQKLYAFESDAWKSFTPIVIELTEMKRTSDAEFTHILHKVRVGQCDQEVMNYMMRLSNSQIIDENPTMLFGRNAEVNSTNKERLSAIEAEEHLLFATFEEHQGRVHEKHLASWKNMLPIEEQLTLKVGVPVLFTINKWGKYANGERGIVHKIEEDYIIIEKEEIYVRVERHDFDLLEMKSDDKGKVESIKVATLSQFPLKLAYAVTIHKSQGMSIDNLICNVDNIFAPSQFYVAISRAINPKNLRLDFNRGNLMGYLQNMIKVDMRVVEYYTQLGQSYVTNEELPF</sequence>
<dbReference type="AlphaFoldDB" id="A0A6S6TPX5"/>
<evidence type="ECO:0000256" key="4">
    <source>
        <dbReference type="ARBA" id="ARBA00022840"/>
    </source>
</evidence>
<dbReference type="EMBL" id="CACVAU010000079">
    <property type="protein sequence ID" value="CAA6824861.1"/>
    <property type="molecule type" value="Genomic_DNA"/>
</dbReference>
<evidence type="ECO:0000256" key="2">
    <source>
        <dbReference type="ARBA" id="ARBA00022801"/>
    </source>
</evidence>
<keyword evidence="2" id="KW-0378">Hydrolase</keyword>
<keyword evidence="3 6" id="KW-0347">Helicase</keyword>
<dbReference type="GO" id="GO:0016787">
    <property type="term" value="F:hydrolase activity"/>
    <property type="evidence" value="ECO:0007669"/>
    <property type="project" value="UniProtKB-KW"/>
</dbReference>
<gene>
    <name evidence="6" type="ORF">HELGO_WM6976</name>
</gene>
<protein>
    <submittedName>
        <fullName evidence="6">Helicase</fullName>
    </submittedName>
</protein>
<proteinExistence type="predicted"/>
<reference evidence="6" key="1">
    <citation type="submission" date="2020-01" db="EMBL/GenBank/DDBJ databases">
        <authorList>
            <person name="Meier V. D."/>
            <person name="Meier V D."/>
        </authorList>
    </citation>
    <scope>NUCLEOTIDE SEQUENCE</scope>
    <source>
        <strain evidence="6">HLG_WM_MAG_05</strain>
    </source>
</reference>
<dbReference type="InterPro" id="IPR003840">
    <property type="entry name" value="DNA_helicase_dom"/>
</dbReference>
<dbReference type="SMART" id="SM00382">
    <property type="entry name" value="AAA"/>
    <property type="match status" value="1"/>
</dbReference>
<feature type="domain" description="AAA+ ATPase" evidence="5">
    <location>
        <begin position="13"/>
        <end position="318"/>
    </location>
</feature>
<dbReference type="Gene3D" id="3.40.50.300">
    <property type="entry name" value="P-loop containing nucleotide triphosphate hydrolases"/>
    <property type="match status" value="2"/>
</dbReference>
<evidence type="ECO:0000256" key="3">
    <source>
        <dbReference type="ARBA" id="ARBA00022806"/>
    </source>
</evidence>
<dbReference type="InterPro" id="IPR051055">
    <property type="entry name" value="PIF1_helicase"/>
</dbReference>
<dbReference type="InterPro" id="IPR027417">
    <property type="entry name" value="P-loop_NTPase"/>
</dbReference>
<dbReference type="InterPro" id="IPR010285">
    <property type="entry name" value="DNA_helicase_pif1-like_DEAD"/>
</dbReference>
<accession>A0A6S6TPX5</accession>
<dbReference type="SUPFAM" id="SSF52540">
    <property type="entry name" value="P-loop containing nucleoside triphosphate hydrolases"/>
    <property type="match status" value="2"/>
</dbReference>
<keyword evidence="1" id="KW-0547">Nucleotide-binding</keyword>
<evidence type="ECO:0000256" key="1">
    <source>
        <dbReference type="ARBA" id="ARBA00022741"/>
    </source>
</evidence>
<keyword evidence="4" id="KW-0067">ATP-binding</keyword>
<dbReference type="Pfam" id="PF02689">
    <property type="entry name" value="Herpes_Helicase"/>
    <property type="match status" value="1"/>
</dbReference>
<evidence type="ECO:0000259" key="5">
    <source>
        <dbReference type="SMART" id="SM00382"/>
    </source>
</evidence>
<dbReference type="Pfam" id="PF05970">
    <property type="entry name" value="PIF1"/>
    <property type="match status" value="1"/>
</dbReference>
<dbReference type="GO" id="GO:0000723">
    <property type="term" value="P:telomere maintenance"/>
    <property type="evidence" value="ECO:0007669"/>
    <property type="project" value="InterPro"/>
</dbReference>
<organism evidence="6">
    <name type="scientific">uncultured Sulfurovum sp</name>
    <dbReference type="NCBI Taxonomy" id="269237"/>
    <lineage>
        <taxon>Bacteria</taxon>
        <taxon>Pseudomonadati</taxon>
        <taxon>Campylobacterota</taxon>
        <taxon>Epsilonproteobacteria</taxon>
        <taxon>Campylobacterales</taxon>
        <taxon>Sulfurovaceae</taxon>
        <taxon>Sulfurovum</taxon>
        <taxon>environmental samples</taxon>
    </lineage>
</organism>
<dbReference type="CDD" id="cd18809">
    <property type="entry name" value="SF1_C_RecD"/>
    <property type="match status" value="1"/>
</dbReference>
<dbReference type="PANTHER" id="PTHR47642">
    <property type="entry name" value="ATP-DEPENDENT DNA HELICASE"/>
    <property type="match status" value="1"/>
</dbReference>
<dbReference type="GO" id="GO:0003678">
    <property type="term" value="F:DNA helicase activity"/>
    <property type="evidence" value="ECO:0007669"/>
    <property type="project" value="InterPro"/>
</dbReference>
<dbReference type="GO" id="GO:0005524">
    <property type="term" value="F:ATP binding"/>
    <property type="evidence" value="ECO:0007669"/>
    <property type="project" value="UniProtKB-KW"/>
</dbReference>